<protein>
    <submittedName>
        <fullName evidence="2">Uncharacterized protein</fullName>
    </submittedName>
</protein>
<keyword evidence="1" id="KW-0732">Signal</keyword>
<reference evidence="2 3" key="1">
    <citation type="submission" date="2023-11" db="EMBL/GenBank/DDBJ databases">
        <authorList>
            <person name="Bao R."/>
        </authorList>
    </citation>
    <scope>NUCLEOTIDE SEQUENCE [LARGE SCALE GENOMIC DNA]</scope>
    <source>
        <strain evidence="2 3">PJ23</strain>
    </source>
</reference>
<feature type="signal peptide" evidence="1">
    <location>
        <begin position="1"/>
        <end position="28"/>
    </location>
</feature>
<proteinExistence type="predicted"/>
<gene>
    <name evidence="2" type="ORF">SCD90_06740</name>
</gene>
<organism evidence="2 3">
    <name type="scientific">Terrihabitans rhizophilus</name>
    <dbReference type="NCBI Taxonomy" id="3092662"/>
    <lineage>
        <taxon>Bacteria</taxon>
        <taxon>Pseudomonadati</taxon>
        <taxon>Pseudomonadota</taxon>
        <taxon>Alphaproteobacteria</taxon>
        <taxon>Hyphomicrobiales</taxon>
        <taxon>Terrihabitans</taxon>
    </lineage>
</organism>
<evidence type="ECO:0000313" key="2">
    <source>
        <dbReference type="EMBL" id="MDX6805754.1"/>
    </source>
</evidence>
<sequence>MVPTGIKRLTLGVAAMCAVGAVALPASAASLGAGCVLSGAVSPDINSALRAGSESTLVDLLVGQPSLAADVILAARDAAPRDAEMLAGALASARLELISAGQESGAASIGAAASCADRAFRTAHARGFRRLVAGGTAPGYEVPLFYDNFGGGLASPN</sequence>
<keyword evidence="3" id="KW-1185">Reference proteome</keyword>
<feature type="chain" id="PRO_5046590302" evidence="1">
    <location>
        <begin position="29"/>
        <end position="157"/>
    </location>
</feature>
<name>A0ABU4RLQ2_9HYPH</name>
<accession>A0ABU4RLQ2</accession>
<comment type="caution">
    <text evidence="2">The sequence shown here is derived from an EMBL/GenBank/DDBJ whole genome shotgun (WGS) entry which is preliminary data.</text>
</comment>
<evidence type="ECO:0000313" key="3">
    <source>
        <dbReference type="Proteomes" id="UP001274321"/>
    </source>
</evidence>
<dbReference type="Proteomes" id="UP001274321">
    <property type="component" value="Unassembled WGS sequence"/>
</dbReference>
<evidence type="ECO:0000256" key="1">
    <source>
        <dbReference type="SAM" id="SignalP"/>
    </source>
</evidence>
<dbReference type="RefSeq" id="WP_319843882.1">
    <property type="nucleotide sequence ID" value="NZ_JAXAFJ010000003.1"/>
</dbReference>
<dbReference type="EMBL" id="JAXAFJ010000003">
    <property type="protein sequence ID" value="MDX6805754.1"/>
    <property type="molecule type" value="Genomic_DNA"/>
</dbReference>
<dbReference type="PROSITE" id="PS51257">
    <property type="entry name" value="PROKAR_LIPOPROTEIN"/>
    <property type="match status" value="1"/>
</dbReference>